<feature type="transmembrane region" description="Helical" evidence="1">
    <location>
        <begin position="6"/>
        <end position="25"/>
    </location>
</feature>
<evidence type="ECO:0000313" key="2">
    <source>
        <dbReference type="EMBL" id="KOO51227.1"/>
    </source>
</evidence>
<name>A0A0M0LJZ7_9BACL</name>
<keyword evidence="3" id="KW-1185">Reference proteome</keyword>
<dbReference type="GeneID" id="301134818"/>
<keyword evidence="1" id="KW-0472">Membrane</keyword>
<organism evidence="2 3">
    <name type="scientific">Viridibacillus arvi</name>
    <dbReference type="NCBI Taxonomy" id="263475"/>
    <lineage>
        <taxon>Bacteria</taxon>
        <taxon>Bacillati</taxon>
        <taxon>Bacillota</taxon>
        <taxon>Bacilli</taxon>
        <taxon>Bacillales</taxon>
        <taxon>Caryophanaceae</taxon>
        <taxon>Viridibacillus</taxon>
    </lineage>
</organism>
<proteinExistence type="predicted"/>
<sequence>MKGNKSVFVISLILIIGFVFCYIFFSGIGKATFKNEFWEEADIGAISQIELIRGSDSKQILFSKEHEIKVFVDTISEAKIKQIKESASKINESYWITIWIAGDRKFGLRIDDNQILSVFNYEGSENNANLYEMKDQSIYKYIENLF</sequence>
<dbReference type="EMBL" id="LILB01000001">
    <property type="protein sequence ID" value="KOO51227.1"/>
    <property type="molecule type" value="Genomic_DNA"/>
</dbReference>
<accession>A0A0M0LJZ7</accession>
<comment type="caution">
    <text evidence="2">The sequence shown here is derived from an EMBL/GenBank/DDBJ whole genome shotgun (WGS) entry which is preliminary data.</text>
</comment>
<evidence type="ECO:0000256" key="1">
    <source>
        <dbReference type="SAM" id="Phobius"/>
    </source>
</evidence>
<keyword evidence="1" id="KW-0812">Transmembrane</keyword>
<dbReference type="Proteomes" id="UP000036867">
    <property type="component" value="Unassembled WGS sequence"/>
</dbReference>
<dbReference type="OrthoDB" id="2734756at2"/>
<reference evidence="3" key="1">
    <citation type="submission" date="2015-08" db="EMBL/GenBank/DDBJ databases">
        <title>Fjat-10028 dsm 16317.</title>
        <authorList>
            <person name="Liu B."/>
            <person name="Wang J."/>
            <person name="Zhu Y."/>
            <person name="Liu G."/>
            <person name="Chen Q."/>
            <person name="Chen Z."/>
            <person name="Lan J."/>
            <person name="Che J."/>
            <person name="Ge C."/>
            <person name="Shi H."/>
            <person name="Pan Z."/>
            <person name="Liu X."/>
        </authorList>
    </citation>
    <scope>NUCLEOTIDE SEQUENCE [LARGE SCALE GENOMIC DNA]</scope>
    <source>
        <strain evidence="3">DSM 16317</strain>
    </source>
</reference>
<gene>
    <name evidence="2" type="ORF">AMD00_01610</name>
</gene>
<dbReference type="AlphaFoldDB" id="A0A0M0LJZ7"/>
<evidence type="ECO:0000313" key="3">
    <source>
        <dbReference type="Proteomes" id="UP000036867"/>
    </source>
</evidence>
<protein>
    <submittedName>
        <fullName evidence="2">Uncharacterized protein</fullName>
    </submittedName>
</protein>
<keyword evidence="1" id="KW-1133">Transmembrane helix</keyword>
<dbReference type="RefSeq" id="WP_053415355.1">
    <property type="nucleotide sequence ID" value="NZ_LILB01000001.1"/>
</dbReference>
<dbReference type="STRING" id="263475.AMD00_01610"/>